<accession>A0A8T3YL11</accession>
<dbReference type="InterPro" id="IPR007064">
    <property type="entry name" value="Nmd3_N"/>
</dbReference>
<sequence>MKCGKEIGEFVKGLCVPCFLEKGTLIELPKSITVDYDRRSGRLRSGRDWVPDSDGEVAKIVAGRILSLAAPQKLPIEGLAITVRRVQDRIAVAVSFSTIVEGGDGGVAGGVSIPFSAELSVYLRKTISDASMKLSSNYHEAIMQVRFAKRPTLEEGRQKLAEVLALLKAEKRKIELSEAIDTKNVPGGFDLLIGSAKAAKKVATRMGRKYGIRPIYSNKMIGMNDNGTTKYRHTYCLKF</sequence>
<evidence type="ECO:0000313" key="2">
    <source>
        <dbReference type="EMBL" id="MBI4210380.1"/>
    </source>
</evidence>
<feature type="domain" description="Nmd3 N-terminal" evidence="1">
    <location>
        <begin position="2"/>
        <end position="237"/>
    </location>
</feature>
<comment type="caution">
    <text evidence="2">The sequence shown here is derived from an EMBL/GenBank/DDBJ whole genome shotgun (WGS) entry which is preliminary data.</text>
</comment>
<reference evidence="2" key="1">
    <citation type="submission" date="2020-07" db="EMBL/GenBank/DDBJ databases">
        <title>Huge and variable diversity of episymbiotic CPR bacteria and DPANN archaea in groundwater ecosystems.</title>
        <authorList>
            <person name="He C.Y."/>
            <person name="Keren R."/>
            <person name="Whittaker M."/>
            <person name="Farag I.F."/>
            <person name="Doudna J."/>
            <person name="Cate J.H.D."/>
            <person name="Banfield J.F."/>
        </authorList>
    </citation>
    <scope>NUCLEOTIDE SEQUENCE</scope>
    <source>
        <strain evidence="2">NC_groundwater_1296_Ag_S-0.2um_52_80</strain>
    </source>
</reference>
<organism evidence="2 3">
    <name type="scientific">Candidatus Iainarchaeum sp</name>
    <dbReference type="NCBI Taxonomy" id="3101447"/>
    <lineage>
        <taxon>Archaea</taxon>
        <taxon>Candidatus Iainarchaeota</taxon>
        <taxon>Candidatus Iainarchaeia</taxon>
        <taxon>Candidatus Iainarchaeales</taxon>
        <taxon>Candidatus Iainarchaeaceae</taxon>
        <taxon>Candidatus Iainarchaeum</taxon>
    </lineage>
</organism>
<dbReference type="Pfam" id="PF04981">
    <property type="entry name" value="NMD3"/>
    <property type="match status" value="1"/>
</dbReference>
<protein>
    <recommendedName>
        <fullName evidence="1">Nmd3 N-terminal domain-containing protein</fullName>
    </recommendedName>
</protein>
<evidence type="ECO:0000313" key="3">
    <source>
        <dbReference type="Proteomes" id="UP000732298"/>
    </source>
</evidence>
<dbReference type="Proteomes" id="UP000732298">
    <property type="component" value="Unassembled WGS sequence"/>
</dbReference>
<gene>
    <name evidence="2" type="ORF">HY544_02645</name>
</gene>
<dbReference type="AlphaFoldDB" id="A0A8T3YL11"/>
<proteinExistence type="predicted"/>
<dbReference type="EMBL" id="JACQPB010000033">
    <property type="protein sequence ID" value="MBI4210380.1"/>
    <property type="molecule type" value="Genomic_DNA"/>
</dbReference>
<evidence type="ECO:0000259" key="1">
    <source>
        <dbReference type="Pfam" id="PF04981"/>
    </source>
</evidence>
<name>A0A8T3YL11_9ARCH</name>